<organism evidence="3 4">
    <name type="scientific">Phanerochaete sordida</name>
    <dbReference type="NCBI Taxonomy" id="48140"/>
    <lineage>
        <taxon>Eukaryota</taxon>
        <taxon>Fungi</taxon>
        <taxon>Dikarya</taxon>
        <taxon>Basidiomycota</taxon>
        <taxon>Agaricomycotina</taxon>
        <taxon>Agaricomycetes</taxon>
        <taxon>Polyporales</taxon>
        <taxon>Phanerochaetaceae</taxon>
        <taxon>Phanerochaete</taxon>
    </lineage>
</organism>
<feature type="compositionally biased region" description="Low complexity" evidence="1">
    <location>
        <begin position="77"/>
        <end position="98"/>
    </location>
</feature>
<evidence type="ECO:0000313" key="4">
    <source>
        <dbReference type="Proteomes" id="UP000703269"/>
    </source>
</evidence>
<sequence>MSYGYGGYQSNQPNGYYYGNAGQQQYYPSQQQQGYYNSPYSTYPSQGYYQYQAPPPQQPYYGGGYTSHPGQYYRTDSGPSSKGSSVPSTPYTYPSQPYGAPASDDYEERRAADNSKFKDSWIHKLVEVPTYHEAYSDIRIQFRRQWRHTPNPPAVHKIFRISDGKLQKIKFKMYRGMISLKTGEDNGNTIHSWHGTVRACNIGDNGDRLSPCKSEECSLCKVIRKSYDISLSCTRHKWGRFGQGIYTSSTSSKAYHYTADTAGSRYAALLLNEVVMGNAFETTRNASDLTQPPDGYDSVKGIPHTQGNLNYDEAVVYTNKAIRPMYLVLVERIPGWKHHTCLEFEDESQ</sequence>
<gene>
    <name evidence="3" type="ORF">PsYK624_119640</name>
</gene>
<evidence type="ECO:0000313" key="3">
    <source>
        <dbReference type="EMBL" id="GJE95777.1"/>
    </source>
</evidence>
<dbReference type="Pfam" id="PF00644">
    <property type="entry name" value="PARP"/>
    <property type="match status" value="1"/>
</dbReference>
<feature type="region of interest" description="Disordered" evidence="1">
    <location>
        <begin position="46"/>
        <end position="111"/>
    </location>
</feature>
<comment type="caution">
    <text evidence="3">The sequence shown here is derived from an EMBL/GenBank/DDBJ whole genome shotgun (WGS) entry which is preliminary data.</text>
</comment>
<dbReference type="GO" id="GO:0005737">
    <property type="term" value="C:cytoplasm"/>
    <property type="evidence" value="ECO:0007669"/>
    <property type="project" value="TreeGrafter"/>
</dbReference>
<dbReference type="PANTHER" id="PTHR46530:SF1">
    <property type="entry name" value="PROTEIN MONO-ADP-RIBOSYLTRANSFERASE PARP4"/>
    <property type="match status" value="1"/>
</dbReference>
<dbReference type="OrthoDB" id="9514740at2759"/>
<dbReference type="InterPro" id="IPR031273">
    <property type="entry name" value="PARP4"/>
</dbReference>
<dbReference type="PANTHER" id="PTHR46530">
    <property type="entry name" value="PROTEIN MONO-ADP-RIBOSYLTRANSFERASE PARP4"/>
    <property type="match status" value="1"/>
</dbReference>
<reference evidence="3 4" key="1">
    <citation type="submission" date="2021-08" db="EMBL/GenBank/DDBJ databases">
        <title>Draft Genome Sequence of Phanerochaete sordida strain YK-624.</title>
        <authorList>
            <person name="Mori T."/>
            <person name="Dohra H."/>
            <person name="Suzuki T."/>
            <person name="Kawagishi H."/>
            <person name="Hirai H."/>
        </authorList>
    </citation>
    <scope>NUCLEOTIDE SEQUENCE [LARGE SCALE GENOMIC DNA]</scope>
    <source>
        <strain evidence="3 4">YK-624</strain>
    </source>
</reference>
<keyword evidence="4" id="KW-1185">Reference proteome</keyword>
<dbReference type="Proteomes" id="UP000703269">
    <property type="component" value="Unassembled WGS sequence"/>
</dbReference>
<proteinExistence type="predicted"/>
<evidence type="ECO:0000259" key="2">
    <source>
        <dbReference type="Pfam" id="PF00644"/>
    </source>
</evidence>
<dbReference type="InterPro" id="IPR012317">
    <property type="entry name" value="Poly(ADP-ribose)pol_cat_dom"/>
</dbReference>
<dbReference type="GO" id="GO:0003950">
    <property type="term" value="F:NAD+ poly-ADP-ribosyltransferase activity"/>
    <property type="evidence" value="ECO:0007669"/>
    <property type="project" value="InterPro"/>
</dbReference>
<protein>
    <submittedName>
        <fullName evidence="3">PARP catalytic domain-containing protein</fullName>
    </submittedName>
</protein>
<dbReference type="Gene3D" id="3.90.228.10">
    <property type="match status" value="1"/>
</dbReference>
<evidence type="ECO:0000256" key="1">
    <source>
        <dbReference type="SAM" id="MobiDB-lite"/>
    </source>
</evidence>
<feature type="domain" description="PARP catalytic" evidence="2">
    <location>
        <begin position="133"/>
        <end position="302"/>
    </location>
</feature>
<feature type="region of interest" description="Disordered" evidence="1">
    <location>
        <begin position="1"/>
        <end position="23"/>
    </location>
</feature>
<name>A0A9P3GIL1_9APHY</name>
<feature type="compositionally biased region" description="Low complexity" evidence="1">
    <location>
        <begin position="11"/>
        <end position="23"/>
    </location>
</feature>
<accession>A0A9P3GIL1</accession>
<dbReference type="EMBL" id="BPQB01000052">
    <property type="protein sequence ID" value="GJE95777.1"/>
    <property type="molecule type" value="Genomic_DNA"/>
</dbReference>
<dbReference type="AlphaFoldDB" id="A0A9P3GIL1"/>
<dbReference type="SUPFAM" id="SSF56399">
    <property type="entry name" value="ADP-ribosylation"/>
    <property type="match status" value="1"/>
</dbReference>